<evidence type="ECO:0000256" key="5">
    <source>
        <dbReference type="ARBA" id="ARBA00022989"/>
    </source>
</evidence>
<dbReference type="SUPFAM" id="SSF103473">
    <property type="entry name" value="MFS general substrate transporter"/>
    <property type="match status" value="1"/>
</dbReference>
<evidence type="ECO:0000256" key="1">
    <source>
        <dbReference type="ARBA" id="ARBA00004141"/>
    </source>
</evidence>
<evidence type="ECO:0000313" key="9">
    <source>
        <dbReference type="EMBL" id="KAF3330910.1"/>
    </source>
</evidence>
<feature type="transmembrane region" description="Helical" evidence="8">
    <location>
        <begin position="319"/>
        <end position="340"/>
    </location>
</feature>
<evidence type="ECO:0000256" key="2">
    <source>
        <dbReference type="ARBA" id="ARBA00005982"/>
    </source>
</evidence>
<feature type="transmembrane region" description="Helical" evidence="8">
    <location>
        <begin position="360"/>
        <end position="380"/>
    </location>
</feature>
<dbReference type="Proteomes" id="UP000623129">
    <property type="component" value="Unassembled WGS sequence"/>
</dbReference>
<feature type="region of interest" description="Disordered" evidence="7">
    <location>
        <begin position="263"/>
        <end position="284"/>
    </location>
</feature>
<accession>A0A833QQW3</accession>
<dbReference type="GO" id="GO:0022857">
    <property type="term" value="F:transmembrane transporter activity"/>
    <property type="evidence" value="ECO:0007669"/>
    <property type="project" value="InterPro"/>
</dbReference>
<comment type="subcellular location">
    <subcellularLocation>
        <location evidence="1">Membrane</location>
        <topology evidence="1">Multi-pass membrane protein</topology>
    </subcellularLocation>
</comment>
<feature type="transmembrane region" description="Helical" evidence="8">
    <location>
        <begin position="531"/>
        <end position="550"/>
    </location>
</feature>
<proteinExistence type="inferred from homology"/>
<keyword evidence="6 8" id="KW-0472">Membrane</keyword>
<dbReference type="EMBL" id="SWLB01000013">
    <property type="protein sequence ID" value="KAF3330910.1"/>
    <property type="molecule type" value="Genomic_DNA"/>
</dbReference>
<dbReference type="GO" id="GO:0016020">
    <property type="term" value="C:membrane"/>
    <property type="evidence" value="ECO:0007669"/>
    <property type="project" value="UniProtKB-SubCell"/>
</dbReference>
<organism evidence="9 10">
    <name type="scientific">Carex littledalei</name>
    <dbReference type="NCBI Taxonomy" id="544730"/>
    <lineage>
        <taxon>Eukaryota</taxon>
        <taxon>Viridiplantae</taxon>
        <taxon>Streptophyta</taxon>
        <taxon>Embryophyta</taxon>
        <taxon>Tracheophyta</taxon>
        <taxon>Spermatophyta</taxon>
        <taxon>Magnoliopsida</taxon>
        <taxon>Liliopsida</taxon>
        <taxon>Poales</taxon>
        <taxon>Cyperaceae</taxon>
        <taxon>Cyperoideae</taxon>
        <taxon>Cariceae</taxon>
        <taxon>Carex</taxon>
        <taxon>Carex subgen. Euthyceras</taxon>
    </lineage>
</organism>
<evidence type="ECO:0000256" key="7">
    <source>
        <dbReference type="SAM" id="MobiDB-lite"/>
    </source>
</evidence>
<keyword evidence="5 8" id="KW-1133">Transmembrane helix</keyword>
<dbReference type="PANTHER" id="PTHR11654">
    <property type="entry name" value="OLIGOPEPTIDE TRANSPORTER-RELATED"/>
    <property type="match status" value="1"/>
</dbReference>
<dbReference type="InterPro" id="IPR020726">
    <property type="entry name" value="Bcl2_BH2_motif_CS"/>
</dbReference>
<dbReference type="InterPro" id="IPR000109">
    <property type="entry name" value="POT_fam"/>
</dbReference>
<evidence type="ECO:0000256" key="3">
    <source>
        <dbReference type="ARBA" id="ARBA00009458"/>
    </source>
</evidence>
<comment type="similarity">
    <text evidence="2">Belongs to the major facilitator superfamily. Proton-dependent oligopeptide transporter (POT/PTR) (TC 2.A.17) family.</text>
</comment>
<feature type="transmembrane region" description="Helical" evidence="8">
    <location>
        <begin position="182"/>
        <end position="203"/>
    </location>
</feature>
<name>A0A833QQW3_9POAL</name>
<sequence>MSVQGLVSWRGDPVDKTKHGGVKATLFLHSLVWLSNMANIANMLNLVVYLRGTLHMGVANASTTVTNFIGAISMFSLVGAFISDSYIRRFNTILIFGPLEILGYGLLALQAHLPSLHPPPCNIDQIPNNCKEVDGSNAALFFTSLYIITFGDGCLRASIASLGGDQFDSDDPKEVHAKISYFNWYTFSVSLGAFTGLIVVVWIENNRGWDVGFAVCALLVFAGLAIVAFGLPFYRNRIPSGSPLTRILQVFVIACKKRKLPFPESSKEEPHQHADSDGNSEEGLSRTKGLKFLDKASIENGEKGAWSFCNTNQIEETKILIRLLPIFISSVFGYLPFYLILTLSVQQGATMDNRLGKIKISPATLNIIPVIFQMSILVIYDRLIVPFLRKLTGYKGGITHLQRIGVGFAFAALAAFVAALVEMKRKKLAEEHGLMDVGTGVPMSVFWLVIQFFLVGIIDVTSFVGLLEFFYSEASVGTKSTGTSIFYCMHGLTAWLGSFLIALVNKVTRDGNGKKGWMEGANLNKSHLDRFYWLLFVIGLISFLNYTFWANRYVYRNDPRIVASNRKKSLEGEDSGAI</sequence>
<feature type="transmembrane region" description="Helical" evidence="8">
    <location>
        <begin position="209"/>
        <end position="234"/>
    </location>
</feature>
<evidence type="ECO:0000256" key="6">
    <source>
        <dbReference type="ARBA" id="ARBA00023136"/>
    </source>
</evidence>
<feature type="transmembrane region" description="Helical" evidence="8">
    <location>
        <begin position="401"/>
        <end position="421"/>
    </location>
</feature>
<reference evidence="9" key="1">
    <citation type="submission" date="2020-01" db="EMBL/GenBank/DDBJ databases">
        <title>Genome sequence of Kobresia littledalei, the first chromosome-level genome in the family Cyperaceae.</title>
        <authorList>
            <person name="Qu G."/>
        </authorList>
    </citation>
    <scope>NUCLEOTIDE SEQUENCE</scope>
    <source>
        <strain evidence="9">C.B.Clarke</strain>
        <tissue evidence="9">Leaf</tissue>
    </source>
</reference>
<evidence type="ECO:0000256" key="4">
    <source>
        <dbReference type="ARBA" id="ARBA00022692"/>
    </source>
</evidence>
<evidence type="ECO:0000313" key="10">
    <source>
        <dbReference type="Proteomes" id="UP000623129"/>
    </source>
</evidence>
<keyword evidence="10" id="KW-1185">Reference proteome</keyword>
<feature type="transmembrane region" description="Helical" evidence="8">
    <location>
        <begin position="445"/>
        <end position="471"/>
    </location>
</feature>
<comment type="similarity">
    <text evidence="3">Belongs to the Bcl-2 family.</text>
</comment>
<keyword evidence="4 8" id="KW-0812">Transmembrane</keyword>
<dbReference type="Gene3D" id="1.20.1250.20">
    <property type="entry name" value="MFS general substrate transporter like domains"/>
    <property type="match status" value="1"/>
</dbReference>
<dbReference type="InterPro" id="IPR036259">
    <property type="entry name" value="MFS_trans_sf"/>
</dbReference>
<evidence type="ECO:0000256" key="8">
    <source>
        <dbReference type="SAM" id="Phobius"/>
    </source>
</evidence>
<protein>
    <submittedName>
        <fullName evidence="9">Protein NRT1/ PTR FAMILY 4.5-like protein</fullName>
    </submittedName>
</protein>
<comment type="caution">
    <text evidence="9">The sequence shown here is derived from an EMBL/GenBank/DDBJ whole genome shotgun (WGS) entry which is preliminary data.</text>
</comment>
<feature type="transmembrane region" description="Helical" evidence="8">
    <location>
        <begin position="483"/>
        <end position="504"/>
    </location>
</feature>
<gene>
    <name evidence="9" type="ORF">FCM35_KLT04264</name>
</gene>
<feature type="transmembrane region" description="Helical" evidence="8">
    <location>
        <begin position="26"/>
        <end position="48"/>
    </location>
</feature>
<dbReference type="AlphaFoldDB" id="A0A833QQW3"/>
<feature type="compositionally biased region" description="Basic and acidic residues" evidence="7">
    <location>
        <begin position="265"/>
        <end position="276"/>
    </location>
</feature>
<dbReference type="PROSITE" id="PS01258">
    <property type="entry name" value="BH2"/>
    <property type="match status" value="1"/>
</dbReference>
<dbReference type="OrthoDB" id="8904098at2759"/>
<dbReference type="Pfam" id="PF00854">
    <property type="entry name" value="PTR2"/>
    <property type="match status" value="1"/>
</dbReference>
<feature type="transmembrane region" description="Helical" evidence="8">
    <location>
        <begin position="68"/>
        <end position="87"/>
    </location>
</feature>